<reference evidence="2 3" key="1">
    <citation type="submission" date="2020-06" db="EMBL/GenBank/DDBJ databases">
        <authorList>
            <person name="Li R."/>
            <person name="Bekaert M."/>
        </authorList>
    </citation>
    <scope>NUCLEOTIDE SEQUENCE [LARGE SCALE GENOMIC DNA]</scope>
    <source>
        <strain evidence="3">wild</strain>
    </source>
</reference>
<protein>
    <recommendedName>
        <fullName evidence="4">B box-type domain-containing protein</fullName>
    </recommendedName>
</protein>
<dbReference type="Proteomes" id="UP000507470">
    <property type="component" value="Unassembled WGS sequence"/>
</dbReference>
<accession>A0A6J8CH89</accession>
<proteinExistence type="predicted"/>
<dbReference type="PANTHER" id="PTHR25462:SF296">
    <property type="entry name" value="MEIOTIC P26, ISOFORM F"/>
    <property type="match status" value="1"/>
</dbReference>
<evidence type="ECO:0008006" key="4">
    <source>
        <dbReference type="Google" id="ProtNLM"/>
    </source>
</evidence>
<dbReference type="PANTHER" id="PTHR25462">
    <property type="entry name" value="BONUS, ISOFORM C-RELATED"/>
    <property type="match status" value="1"/>
</dbReference>
<dbReference type="SUPFAM" id="SSF57845">
    <property type="entry name" value="B-box zinc-binding domain"/>
    <property type="match status" value="1"/>
</dbReference>
<evidence type="ECO:0000313" key="2">
    <source>
        <dbReference type="EMBL" id="CAC5395455.1"/>
    </source>
</evidence>
<organism evidence="2 3">
    <name type="scientific">Mytilus coruscus</name>
    <name type="common">Sea mussel</name>
    <dbReference type="NCBI Taxonomy" id="42192"/>
    <lineage>
        <taxon>Eukaryota</taxon>
        <taxon>Metazoa</taxon>
        <taxon>Spiralia</taxon>
        <taxon>Lophotrochozoa</taxon>
        <taxon>Mollusca</taxon>
        <taxon>Bivalvia</taxon>
        <taxon>Autobranchia</taxon>
        <taxon>Pteriomorphia</taxon>
        <taxon>Mytilida</taxon>
        <taxon>Mytiloidea</taxon>
        <taxon>Mytilidae</taxon>
        <taxon>Mytilinae</taxon>
        <taxon>Mytilus</taxon>
    </lineage>
</organism>
<dbReference type="Gene3D" id="2.120.10.30">
    <property type="entry name" value="TolB, C-terminal domain"/>
    <property type="match status" value="2"/>
</dbReference>
<feature type="coiled-coil region" evidence="1">
    <location>
        <begin position="94"/>
        <end position="125"/>
    </location>
</feature>
<gene>
    <name evidence="2" type="ORF">MCOR_30127</name>
</gene>
<sequence>MLISVEDYRQIKSISISLNCEDHDKRLELYCKTHDVAVCLGCVPSRHGTCPDVIPLDKAAENAKDSTALADLEDTLTRTLQNFQQIITDRDSALKNLDDQRQTIKNTINDTRARIMHKLEDLEQKLLLELDMQHGSCKSEVNKLLNRLKGSERDLCCLREQTSQLKSFASNIQIFLGTHQINQAVIKEVESVKEEIKSLENSEVFLQLHPSIMSLMNEVDQLGEISVKKTAVSIPFIEANVDQAQVQLRDPTMKSIENVHIELKERFEVKQKGFFAIGLTGCTMLPNGNLLFANIDGNSVVMEYSEDGKHIRDIPCSGRPFDLAVIDTDRIAVTYGNKKYVEILNLEKNTVEKEIKFENDCYGISFQDNELFIITGGIVIIDIEGKVLKTFYFDCEMYIETTKDRIYFTTKRGRTVNCISMVGEEIWVYKEKSLVKPKGITVDDHQNVYVADGKSKSLIVIQHDGKESKTLLTKIHNLHLSSALHFNKDKNVLLRCDEYGYATVYNLE</sequence>
<evidence type="ECO:0000256" key="1">
    <source>
        <dbReference type="SAM" id="Coils"/>
    </source>
</evidence>
<dbReference type="InterPro" id="IPR011042">
    <property type="entry name" value="6-blade_b-propeller_TolB-like"/>
</dbReference>
<dbReference type="OrthoDB" id="6101884at2759"/>
<dbReference type="Gene3D" id="3.30.160.60">
    <property type="entry name" value="Classic Zinc Finger"/>
    <property type="match status" value="1"/>
</dbReference>
<dbReference type="AlphaFoldDB" id="A0A6J8CH89"/>
<keyword evidence="3" id="KW-1185">Reference proteome</keyword>
<name>A0A6J8CH89_MYTCO</name>
<evidence type="ECO:0000313" key="3">
    <source>
        <dbReference type="Proteomes" id="UP000507470"/>
    </source>
</evidence>
<keyword evidence="1" id="KW-0175">Coiled coil</keyword>
<dbReference type="SUPFAM" id="SSF101898">
    <property type="entry name" value="NHL repeat"/>
    <property type="match status" value="1"/>
</dbReference>
<dbReference type="EMBL" id="CACVKT020005510">
    <property type="protein sequence ID" value="CAC5395455.1"/>
    <property type="molecule type" value="Genomic_DNA"/>
</dbReference>
<dbReference type="InterPro" id="IPR047153">
    <property type="entry name" value="TRIM45/56/19-like"/>
</dbReference>